<proteinExistence type="predicted"/>
<keyword evidence="2" id="KW-1185">Reference proteome</keyword>
<protein>
    <submittedName>
        <fullName evidence="1">Uncharacterized protein</fullName>
    </submittedName>
</protein>
<name>A0A319ENI4_ASPSB</name>
<dbReference type="VEuPathDB" id="FungiDB:BO78DRAFT_47222"/>
<dbReference type="PROSITE" id="PS51257">
    <property type="entry name" value="PROKAR_LIPOPROTEIN"/>
    <property type="match status" value="1"/>
</dbReference>
<sequence length="54" mass="5863">MRLWPYLPLHQKQSCHSGFGHGFLYSVAGCGNGNRLLAVLFNTGLNTAFLVAPS</sequence>
<organism evidence="1 2">
    <name type="scientific">Aspergillus sclerotiicarbonarius (strain CBS 121057 / IBT 28362)</name>
    <dbReference type="NCBI Taxonomy" id="1448318"/>
    <lineage>
        <taxon>Eukaryota</taxon>
        <taxon>Fungi</taxon>
        <taxon>Dikarya</taxon>
        <taxon>Ascomycota</taxon>
        <taxon>Pezizomycotina</taxon>
        <taxon>Eurotiomycetes</taxon>
        <taxon>Eurotiomycetidae</taxon>
        <taxon>Eurotiales</taxon>
        <taxon>Aspergillaceae</taxon>
        <taxon>Aspergillus</taxon>
        <taxon>Aspergillus subgen. Circumdati</taxon>
    </lineage>
</organism>
<evidence type="ECO:0000313" key="2">
    <source>
        <dbReference type="Proteomes" id="UP000248423"/>
    </source>
</evidence>
<dbReference type="EMBL" id="KZ826329">
    <property type="protein sequence ID" value="PYI09215.1"/>
    <property type="molecule type" value="Genomic_DNA"/>
</dbReference>
<accession>A0A319ENI4</accession>
<gene>
    <name evidence="1" type="ORF">BO78DRAFT_47222</name>
</gene>
<reference evidence="1 2" key="1">
    <citation type="submission" date="2018-02" db="EMBL/GenBank/DDBJ databases">
        <title>The genomes of Aspergillus section Nigri reveals drivers in fungal speciation.</title>
        <authorList>
            <consortium name="DOE Joint Genome Institute"/>
            <person name="Vesth T.C."/>
            <person name="Nybo J."/>
            <person name="Theobald S."/>
            <person name="Brandl J."/>
            <person name="Frisvad J.C."/>
            <person name="Nielsen K.F."/>
            <person name="Lyhne E.K."/>
            <person name="Kogle M.E."/>
            <person name="Kuo A."/>
            <person name="Riley R."/>
            <person name="Clum A."/>
            <person name="Nolan M."/>
            <person name="Lipzen A."/>
            <person name="Salamov A."/>
            <person name="Henrissat B."/>
            <person name="Wiebenga A."/>
            <person name="De vries R.P."/>
            <person name="Grigoriev I.V."/>
            <person name="Mortensen U.H."/>
            <person name="Andersen M.R."/>
            <person name="Baker S.E."/>
        </authorList>
    </citation>
    <scope>NUCLEOTIDE SEQUENCE [LARGE SCALE GENOMIC DNA]</scope>
    <source>
        <strain evidence="1 2">CBS 121057</strain>
    </source>
</reference>
<dbReference type="AlphaFoldDB" id="A0A319ENI4"/>
<dbReference type="Proteomes" id="UP000248423">
    <property type="component" value="Unassembled WGS sequence"/>
</dbReference>
<evidence type="ECO:0000313" key="1">
    <source>
        <dbReference type="EMBL" id="PYI09215.1"/>
    </source>
</evidence>